<comment type="similarity">
    <text evidence="1">Belongs to the bacterial solute-binding protein 9 family.</text>
</comment>
<dbReference type="GO" id="GO:0030001">
    <property type="term" value="P:metal ion transport"/>
    <property type="evidence" value="ECO:0007669"/>
    <property type="project" value="InterPro"/>
</dbReference>
<dbReference type="EMBL" id="HG315671">
    <property type="protein sequence ID" value="CDF79770.1"/>
    <property type="molecule type" value="Genomic_DNA"/>
</dbReference>
<evidence type="ECO:0000256" key="2">
    <source>
        <dbReference type="ARBA" id="ARBA00022448"/>
    </source>
</evidence>
<organism evidence="4 5">
    <name type="scientific">Formosa agariphila (strain DSM 15362 / KCTC 12365 / LMG 23005 / KMM 3901 / M-2Alg 35-1)</name>
    <dbReference type="NCBI Taxonomy" id="1347342"/>
    <lineage>
        <taxon>Bacteria</taxon>
        <taxon>Pseudomonadati</taxon>
        <taxon>Bacteroidota</taxon>
        <taxon>Flavobacteriia</taxon>
        <taxon>Flavobacteriales</taxon>
        <taxon>Flavobacteriaceae</taxon>
        <taxon>Formosa</taxon>
    </lineage>
</organism>
<keyword evidence="5" id="KW-1185">Reference proteome</keyword>
<gene>
    <name evidence="4" type="ORF">BN863_20580</name>
</gene>
<dbReference type="SUPFAM" id="SSF53807">
    <property type="entry name" value="Helical backbone' metal receptor"/>
    <property type="match status" value="1"/>
</dbReference>
<dbReference type="HOGENOM" id="CLU_016838_1_0_10"/>
<dbReference type="AlphaFoldDB" id="T2KM15"/>
<dbReference type="Gene3D" id="3.40.50.1980">
    <property type="entry name" value="Nitrogenase molybdenum iron protein domain"/>
    <property type="match status" value="2"/>
</dbReference>
<dbReference type="PANTHER" id="PTHR42953:SF3">
    <property type="entry name" value="HIGH-AFFINITY ZINC UPTAKE SYSTEM PROTEIN ZNUA"/>
    <property type="match status" value="1"/>
</dbReference>
<dbReference type="eggNOG" id="COG0803">
    <property type="taxonomic scope" value="Bacteria"/>
</dbReference>
<keyword evidence="4" id="KW-0449">Lipoprotein</keyword>
<dbReference type="Pfam" id="PF01297">
    <property type="entry name" value="ZnuA"/>
    <property type="match status" value="1"/>
</dbReference>
<sequence>MKKISLLLLSVLFIVGCKNDTKNTPETESAVSTKTPIVYVSTYPLHYFAKRIGGEHIDLRFPMKTSKSITNWKPKTITIASMQESDFVFINGAGFEKWLMSTSISESIVINTTKNLEDRLLESGSLFTHSHGDDGAHVHNELAALTWLDMDLANKQAEVIANHLISKFPEHKAVYESNFKTLSEELIELDTKFKTLTATNLELQVIFSLPVYQYFEKAYNLKGRSLHWEPNYELNHDRAQDIEYLKKAENFKYMIWEAAPLSETKSRLEAMGIESIVVNPIYTAPENSNYFKEMEANYNQLSKIYKVTE</sequence>
<proteinExistence type="inferred from homology"/>
<reference evidence="4 5" key="1">
    <citation type="journal article" date="2013" name="Appl. Environ. Microbiol.">
        <title>The genome of the alga-associated marine flavobacterium Formosa agariphila KMM 3901T reveals a broad potential for degradation of algal polysaccharides.</title>
        <authorList>
            <person name="Mann A.J."/>
            <person name="Hahnke R.L."/>
            <person name="Huang S."/>
            <person name="Werner J."/>
            <person name="Xing P."/>
            <person name="Barbeyron T."/>
            <person name="Huettel B."/>
            <person name="Stueber K."/>
            <person name="Reinhardt R."/>
            <person name="Harder J."/>
            <person name="Gloeckner F.O."/>
            <person name="Amann R.I."/>
            <person name="Teeling H."/>
        </authorList>
    </citation>
    <scope>NUCLEOTIDE SEQUENCE [LARGE SCALE GENOMIC DNA]</scope>
    <source>
        <strain evidence="5">DSM 15362 / KCTC 12365 / LMG 23005 / KMM 3901</strain>
    </source>
</reference>
<evidence type="ECO:0000256" key="1">
    <source>
        <dbReference type="ARBA" id="ARBA00011028"/>
    </source>
</evidence>
<keyword evidence="2" id="KW-0813">Transport</keyword>
<evidence type="ECO:0000313" key="4">
    <source>
        <dbReference type="EMBL" id="CDF79770.1"/>
    </source>
</evidence>
<dbReference type="RefSeq" id="WP_038530229.1">
    <property type="nucleotide sequence ID" value="NZ_HG315671.1"/>
</dbReference>
<dbReference type="InterPro" id="IPR006127">
    <property type="entry name" value="ZnuA-like"/>
</dbReference>
<dbReference type="PANTHER" id="PTHR42953">
    <property type="entry name" value="HIGH-AFFINITY ZINC UPTAKE SYSTEM PROTEIN ZNUA-RELATED"/>
    <property type="match status" value="1"/>
</dbReference>
<dbReference type="PROSITE" id="PS51257">
    <property type="entry name" value="PROKAR_LIPOPROTEIN"/>
    <property type="match status" value="1"/>
</dbReference>
<dbReference type="PATRIC" id="fig|1347342.6.peg.2063"/>
<dbReference type="Proteomes" id="UP000016160">
    <property type="component" value="Chromosome"/>
</dbReference>
<evidence type="ECO:0000256" key="3">
    <source>
        <dbReference type="ARBA" id="ARBA00022729"/>
    </source>
</evidence>
<keyword evidence="3" id="KW-0732">Signal</keyword>
<evidence type="ECO:0000313" key="5">
    <source>
        <dbReference type="Proteomes" id="UP000016160"/>
    </source>
</evidence>
<name>T2KM15_FORAG</name>
<protein>
    <submittedName>
        <fullName evidence="4">Adhesion lipoprotein</fullName>
    </submittedName>
</protein>
<dbReference type="OrthoDB" id="9793396at2"/>
<dbReference type="STRING" id="1347342.BN863_20580"/>
<dbReference type="GO" id="GO:0046872">
    <property type="term" value="F:metal ion binding"/>
    <property type="evidence" value="ECO:0007669"/>
    <property type="project" value="InterPro"/>
</dbReference>
<dbReference type="InterPro" id="IPR050492">
    <property type="entry name" value="Bact_metal-bind_prot9"/>
</dbReference>
<accession>T2KM15</accession>